<dbReference type="InterPro" id="IPR036388">
    <property type="entry name" value="WH-like_DNA-bd_sf"/>
</dbReference>
<organism evidence="2 3">
    <name type="scientific">Paraburkholderia tropica</name>
    <dbReference type="NCBI Taxonomy" id="92647"/>
    <lineage>
        <taxon>Bacteria</taxon>
        <taxon>Pseudomonadati</taxon>
        <taxon>Pseudomonadota</taxon>
        <taxon>Betaproteobacteria</taxon>
        <taxon>Burkholderiales</taxon>
        <taxon>Burkholderiaceae</taxon>
        <taxon>Paraburkholderia</taxon>
    </lineage>
</organism>
<evidence type="ECO:0000313" key="3">
    <source>
        <dbReference type="Proteomes" id="UP000183529"/>
    </source>
</evidence>
<name>A0AAQ1GAS5_9BURK</name>
<protein>
    <submittedName>
        <fullName evidence="2">Transcriptional regulator, MarR family</fullName>
    </submittedName>
</protein>
<reference evidence="2 3" key="1">
    <citation type="submission" date="2016-10" db="EMBL/GenBank/DDBJ databases">
        <authorList>
            <person name="Varghese N."/>
            <person name="Submissions S."/>
        </authorList>
    </citation>
    <scope>NUCLEOTIDE SEQUENCE [LARGE SCALE GENOMIC DNA]</scope>
    <source>
        <strain evidence="2 3">LMG 22274</strain>
    </source>
</reference>
<dbReference type="AlphaFoldDB" id="A0AAQ1GAS5"/>
<dbReference type="PROSITE" id="PS50995">
    <property type="entry name" value="HTH_MARR_2"/>
    <property type="match status" value="1"/>
</dbReference>
<gene>
    <name evidence="2" type="ORF">SAMN05216550_101121</name>
</gene>
<proteinExistence type="predicted"/>
<dbReference type="Pfam" id="PF12802">
    <property type="entry name" value="MarR_2"/>
    <property type="match status" value="1"/>
</dbReference>
<dbReference type="InterPro" id="IPR000835">
    <property type="entry name" value="HTH_MarR-typ"/>
</dbReference>
<accession>A0AAQ1GAS5</accession>
<dbReference type="GO" id="GO:0003700">
    <property type="term" value="F:DNA-binding transcription factor activity"/>
    <property type="evidence" value="ECO:0007669"/>
    <property type="project" value="InterPro"/>
</dbReference>
<comment type="caution">
    <text evidence="2">The sequence shown here is derived from an EMBL/GenBank/DDBJ whole genome shotgun (WGS) entry which is preliminary data.</text>
</comment>
<dbReference type="RefSeq" id="WP_074981055.1">
    <property type="nucleotide sequence ID" value="NZ_CADFGN010000005.1"/>
</dbReference>
<sequence>MHTSDRSSPAQSFSALALEHDDCFAVRQAARHLSQLYERHLSAAGLTPTQFSLLGALGATDPADPAQDQPSLTMAQLARTMVMERTTLVRALRPLLRSGLVADLAVAKHSATDGEHAPQGADCRRRQVALTAAGRARLDEAGVHWRAAQDEFERRFGAQRAAWLRRELLRITRAV</sequence>
<evidence type="ECO:0000259" key="1">
    <source>
        <dbReference type="PROSITE" id="PS50995"/>
    </source>
</evidence>
<dbReference type="Proteomes" id="UP000183529">
    <property type="component" value="Unassembled WGS sequence"/>
</dbReference>
<dbReference type="SUPFAM" id="SSF46785">
    <property type="entry name" value="Winged helix' DNA-binding domain"/>
    <property type="match status" value="1"/>
</dbReference>
<dbReference type="SMART" id="SM00347">
    <property type="entry name" value="HTH_MARR"/>
    <property type="match status" value="1"/>
</dbReference>
<dbReference type="InterPro" id="IPR036390">
    <property type="entry name" value="WH_DNA-bd_sf"/>
</dbReference>
<dbReference type="Gene3D" id="1.10.10.10">
    <property type="entry name" value="Winged helix-like DNA-binding domain superfamily/Winged helix DNA-binding domain"/>
    <property type="match status" value="1"/>
</dbReference>
<evidence type="ECO:0000313" key="2">
    <source>
        <dbReference type="EMBL" id="SEI83299.1"/>
    </source>
</evidence>
<feature type="domain" description="HTH marR-type" evidence="1">
    <location>
        <begin position="19"/>
        <end position="173"/>
    </location>
</feature>
<dbReference type="EMBL" id="FNZM01000001">
    <property type="protein sequence ID" value="SEI83299.1"/>
    <property type="molecule type" value="Genomic_DNA"/>
</dbReference>